<dbReference type="Pfam" id="PF17177">
    <property type="entry name" value="PPR_long"/>
    <property type="match status" value="1"/>
</dbReference>
<reference evidence="6 7" key="1">
    <citation type="submission" date="2024-09" db="EMBL/GenBank/DDBJ databases">
        <title>Chromosome-scale assembly of Riccia sorocarpa.</title>
        <authorList>
            <person name="Paukszto L."/>
        </authorList>
    </citation>
    <scope>NUCLEOTIDE SEQUENCE [LARGE SCALE GENOMIC DNA]</scope>
    <source>
        <strain evidence="6">LP-2024</strain>
        <tissue evidence="6">Aerial parts of the thallus</tissue>
    </source>
</reference>
<dbReference type="InterPro" id="IPR002885">
    <property type="entry name" value="PPR_rpt"/>
</dbReference>
<dbReference type="SUPFAM" id="SSF48452">
    <property type="entry name" value="TPR-like"/>
    <property type="match status" value="1"/>
</dbReference>
<keyword evidence="2" id="KW-0677">Repeat</keyword>
<dbReference type="PANTHER" id="PTHR47447">
    <property type="entry name" value="OS03G0856100 PROTEIN"/>
    <property type="match status" value="1"/>
</dbReference>
<feature type="repeat" description="PPR" evidence="3">
    <location>
        <begin position="409"/>
        <end position="443"/>
    </location>
</feature>
<gene>
    <name evidence="6" type="ORF">R1sor_008247</name>
</gene>
<accession>A0ABD3HV02</accession>
<dbReference type="Gene3D" id="1.25.40.10">
    <property type="entry name" value="Tetratricopeptide repeat domain"/>
    <property type="match status" value="4"/>
</dbReference>
<proteinExistence type="inferred from homology"/>
<comment type="similarity">
    <text evidence="1">Belongs to the PPR family. P subfamily.</text>
</comment>
<feature type="repeat" description="PPR" evidence="3">
    <location>
        <begin position="655"/>
        <end position="689"/>
    </location>
</feature>
<evidence type="ECO:0000313" key="6">
    <source>
        <dbReference type="EMBL" id="KAL3694596.1"/>
    </source>
</evidence>
<evidence type="ECO:0000256" key="1">
    <source>
        <dbReference type="ARBA" id="ARBA00007626"/>
    </source>
</evidence>
<dbReference type="Pfam" id="PF01535">
    <property type="entry name" value="PPR"/>
    <property type="match status" value="1"/>
</dbReference>
<organism evidence="6 7">
    <name type="scientific">Riccia sorocarpa</name>
    <dbReference type="NCBI Taxonomy" id="122646"/>
    <lineage>
        <taxon>Eukaryota</taxon>
        <taxon>Viridiplantae</taxon>
        <taxon>Streptophyta</taxon>
        <taxon>Embryophyta</taxon>
        <taxon>Marchantiophyta</taxon>
        <taxon>Marchantiopsida</taxon>
        <taxon>Marchantiidae</taxon>
        <taxon>Marchantiales</taxon>
        <taxon>Ricciaceae</taxon>
        <taxon>Riccia</taxon>
    </lineage>
</organism>
<dbReference type="Pfam" id="PF13041">
    <property type="entry name" value="PPR_2"/>
    <property type="match status" value="3"/>
</dbReference>
<feature type="repeat" description="PPR" evidence="3">
    <location>
        <begin position="620"/>
        <end position="654"/>
    </location>
</feature>
<dbReference type="Proteomes" id="UP001633002">
    <property type="component" value="Unassembled WGS sequence"/>
</dbReference>
<name>A0ABD3HV02_9MARC</name>
<dbReference type="InterPro" id="IPR011990">
    <property type="entry name" value="TPR-like_helical_dom_sf"/>
</dbReference>
<feature type="repeat" description="PPR" evidence="3">
    <location>
        <begin position="515"/>
        <end position="549"/>
    </location>
</feature>
<feature type="repeat" description="PPR" evidence="3">
    <location>
        <begin position="339"/>
        <end position="373"/>
    </location>
</feature>
<evidence type="ECO:0000256" key="4">
    <source>
        <dbReference type="SAM" id="MobiDB-lite"/>
    </source>
</evidence>
<dbReference type="NCBIfam" id="TIGR00756">
    <property type="entry name" value="PPR"/>
    <property type="match status" value="6"/>
</dbReference>
<dbReference type="AlphaFoldDB" id="A0ABD3HV02"/>
<evidence type="ECO:0000256" key="3">
    <source>
        <dbReference type="PROSITE-ProRule" id="PRU00708"/>
    </source>
</evidence>
<evidence type="ECO:0000256" key="2">
    <source>
        <dbReference type="ARBA" id="ARBA00022737"/>
    </source>
</evidence>
<dbReference type="InterPro" id="IPR033443">
    <property type="entry name" value="PROP1-like_PPR_dom"/>
</dbReference>
<sequence length="748" mass="84893">MHLILLSLRHSFCLSRRFHSTSRTSAAHVFSRFRKNGDLENAGIELNAETYSGRKPLREAEFSSLTSSLADVKVRAQKEGEERNSTYASFLVKAVVSNVQDHRWLPSVDRTLLARYHIHTRRARNSLTAYGELEQFRFYSQFAGQESLREKNAPTDLGTPGGEKGQGENFLDVDSEVRTYSPHIEDLTNAENLGTSENQPQGSEVLSLNDMLQTLNSVEDADDLHAKLSPFNGRITTQDATTVMKLLEDKRLCFSFYTWTKQQSAYNPDLTFFLTVVRSLLQTKKWELLVHVTQDLFDAGFVLDNGSYCRIIKDASLESKISVCEWWFQKMKERGCWPDRQTYNTMIHAYALARLPEKAFATFDEMVEREVQPDISTFCHLLVACQSKGDVELAHNYFLQIGNFGLVPDLVVFTVLLDTYGKHGKAKEAGEVFREMQKAGITPDAQAYNTLICAYGKAGMMVEATDAFNQYQKDAGQNPDKIVFWTILRLYSQAGLLQEALAVKKMMRVAQIPVDASCYTNLIDGFRRKEQWEDAIRGFKEMQRYKYPIDARTFEMMMKIFTKAGHHVDCERAFDQLMTKGYTKKILPYEMMMNVYKGTNNLTNAARIYELAKRNGCKPSRNMCNGLIHMYAKAGMLPACEKIVREMQASRIEPNKNTFLSLIRAYAVYGQYGSARDVYAVMRETGLRPDYELAELMLEVFLKVGQVQEAQNHLKEIVDAGIRPSKRMVAAVVEAGGEAVALGEATPS</sequence>
<dbReference type="PROSITE" id="PS51375">
    <property type="entry name" value="PPR"/>
    <property type="match status" value="6"/>
</dbReference>
<dbReference type="EMBL" id="JBJQOH010000003">
    <property type="protein sequence ID" value="KAL3694596.1"/>
    <property type="molecule type" value="Genomic_DNA"/>
</dbReference>
<feature type="region of interest" description="Disordered" evidence="4">
    <location>
        <begin position="147"/>
        <end position="169"/>
    </location>
</feature>
<evidence type="ECO:0000259" key="5">
    <source>
        <dbReference type="Pfam" id="PF17177"/>
    </source>
</evidence>
<protein>
    <recommendedName>
        <fullName evidence="5">PROP1-like PPR domain-containing protein</fullName>
    </recommendedName>
</protein>
<feature type="domain" description="PROP1-like PPR" evidence="5">
    <location>
        <begin position="600"/>
        <end position="727"/>
    </location>
</feature>
<evidence type="ECO:0000313" key="7">
    <source>
        <dbReference type="Proteomes" id="UP001633002"/>
    </source>
</evidence>
<dbReference type="PANTHER" id="PTHR47447:SF17">
    <property type="entry name" value="OS12G0638900 PROTEIN"/>
    <property type="match status" value="1"/>
</dbReference>
<keyword evidence="7" id="KW-1185">Reference proteome</keyword>
<comment type="caution">
    <text evidence="6">The sequence shown here is derived from an EMBL/GenBank/DDBJ whole genome shotgun (WGS) entry which is preliminary data.</text>
</comment>
<feature type="repeat" description="PPR" evidence="3">
    <location>
        <begin position="444"/>
        <end position="479"/>
    </location>
</feature>